<keyword evidence="3" id="KW-1185">Reference proteome</keyword>
<dbReference type="EMBL" id="PIPX01000001">
    <property type="protein sequence ID" value="RUO55521.1"/>
    <property type="molecule type" value="Genomic_DNA"/>
</dbReference>
<dbReference type="InterPro" id="IPR010982">
    <property type="entry name" value="Lambda_DNA-bd_dom_sf"/>
</dbReference>
<sequence>MKISKLAQNFAINLGYVIQHKRSSCGLDQRMLAQRVGSSRATISRLERGRSVALETVLLVLAELDMLKDIAYEVAAHADGVRFYQRKKSGPRDPKKQKKWEEFQKYWLGDNYGN</sequence>
<dbReference type="CDD" id="cd00093">
    <property type="entry name" value="HTH_XRE"/>
    <property type="match status" value="1"/>
</dbReference>
<organism evidence="2 3">
    <name type="scientific">Pseudidiomarina homiensis</name>
    <dbReference type="NCBI Taxonomy" id="364198"/>
    <lineage>
        <taxon>Bacteria</taxon>
        <taxon>Pseudomonadati</taxon>
        <taxon>Pseudomonadota</taxon>
        <taxon>Gammaproteobacteria</taxon>
        <taxon>Alteromonadales</taxon>
        <taxon>Idiomarinaceae</taxon>
        <taxon>Pseudidiomarina</taxon>
    </lineage>
</organism>
<evidence type="ECO:0000313" key="2">
    <source>
        <dbReference type="EMBL" id="RUO55521.1"/>
    </source>
</evidence>
<evidence type="ECO:0000259" key="1">
    <source>
        <dbReference type="PROSITE" id="PS50943"/>
    </source>
</evidence>
<dbReference type="Proteomes" id="UP000287649">
    <property type="component" value="Unassembled WGS sequence"/>
</dbReference>
<feature type="domain" description="HTH cro/C1-type" evidence="1">
    <location>
        <begin position="18"/>
        <end position="70"/>
    </location>
</feature>
<dbReference type="AlphaFoldDB" id="A0A432Y3N6"/>
<proteinExistence type="predicted"/>
<dbReference type="Pfam" id="PF01381">
    <property type="entry name" value="HTH_3"/>
    <property type="match status" value="1"/>
</dbReference>
<dbReference type="Gene3D" id="1.10.260.40">
    <property type="entry name" value="lambda repressor-like DNA-binding domains"/>
    <property type="match status" value="1"/>
</dbReference>
<protein>
    <recommendedName>
        <fullName evidence="1">HTH cro/C1-type domain-containing protein</fullName>
    </recommendedName>
</protein>
<accession>A0A432Y3N6</accession>
<gene>
    <name evidence="2" type="ORF">CWI70_01680</name>
</gene>
<reference evidence="3" key="1">
    <citation type="journal article" date="2018" name="Front. Microbiol.">
        <title>Genome-Based Analysis Reveals the Taxonomy and Diversity of the Family Idiomarinaceae.</title>
        <authorList>
            <person name="Liu Y."/>
            <person name="Lai Q."/>
            <person name="Shao Z."/>
        </authorList>
    </citation>
    <scope>NUCLEOTIDE SEQUENCE [LARGE SCALE GENOMIC DNA]</scope>
    <source>
        <strain evidence="3">PO-M2</strain>
    </source>
</reference>
<dbReference type="InterPro" id="IPR001387">
    <property type="entry name" value="Cro/C1-type_HTH"/>
</dbReference>
<evidence type="ECO:0000313" key="3">
    <source>
        <dbReference type="Proteomes" id="UP000287649"/>
    </source>
</evidence>
<dbReference type="GO" id="GO:0003677">
    <property type="term" value="F:DNA binding"/>
    <property type="evidence" value="ECO:0007669"/>
    <property type="project" value="InterPro"/>
</dbReference>
<dbReference type="OrthoDB" id="4829428at2"/>
<dbReference type="PROSITE" id="PS50943">
    <property type="entry name" value="HTH_CROC1"/>
    <property type="match status" value="1"/>
</dbReference>
<name>A0A432Y3N6_9GAMM</name>
<dbReference type="SUPFAM" id="SSF47413">
    <property type="entry name" value="lambda repressor-like DNA-binding domains"/>
    <property type="match status" value="1"/>
</dbReference>
<dbReference type="RefSeq" id="WP_126769972.1">
    <property type="nucleotide sequence ID" value="NZ_JANQBU010000001.1"/>
</dbReference>
<comment type="caution">
    <text evidence="2">The sequence shown here is derived from an EMBL/GenBank/DDBJ whole genome shotgun (WGS) entry which is preliminary data.</text>
</comment>
<dbReference type="SMART" id="SM00530">
    <property type="entry name" value="HTH_XRE"/>
    <property type="match status" value="1"/>
</dbReference>